<keyword evidence="14" id="KW-1185">Reference proteome</keyword>
<keyword evidence="10" id="KW-0472">Membrane</keyword>
<feature type="transmembrane region" description="Helical" evidence="10">
    <location>
        <begin position="46"/>
        <end position="69"/>
    </location>
</feature>
<feature type="domain" description="HAMP" evidence="12">
    <location>
        <begin position="67"/>
        <end position="120"/>
    </location>
</feature>
<comment type="subcellular location">
    <subcellularLocation>
        <location evidence="2">Cell membrane</location>
        <topology evidence="2">Multi-pass membrane protein</topology>
    </subcellularLocation>
</comment>
<evidence type="ECO:0000313" key="14">
    <source>
        <dbReference type="Proteomes" id="UP000244880"/>
    </source>
</evidence>
<dbReference type="PANTHER" id="PTHR44936:SF10">
    <property type="entry name" value="SENSOR PROTEIN RSTB"/>
    <property type="match status" value="1"/>
</dbReference>
<feature type="domain" description="Histidine kinase" evidence="11">
    <location>
        <begin position="128"/>
        <end position="315"/>
    </location>
</feature>
<dbReference type="PRINTS" id="PR00344">
    <property type="entry name" value="BCTRLSENSOR"/>
</dbReference>
<keyword evidence="8" id="KW-0418">Kinase</keyword>
<dbReference type="Proteomes" id="UP000244880">
    <property type="component" value="Unassembled WGS sequence"/>
</dbReference>
<dbReference type="InterPro" id="IPR003661">
    <property type="entry name" value="HisK_dim/P_dom"/>
</dbReference>
<dbReference type="InterPro" id="IPR036097">
    <property type="entry name" value="HisK_dim/P_sf"/>
</dbReference>
<accession>A0A2R8BID8</accession>
<dbReference type="Gene3D" id="1.10.287.130">
    <property type="match status" value="1"/>
</dbReference>
<evidence type="ECO:0000256" key="5">
    <source>
        <dbReference type="ARBA" id="ARBA00022553"/>
    </source>
</evidence>
<keyword evidence="4" id="KW-1003">Cell membrane</keyword>
<dbReference type="AlphaFoldDB" id="A0A2R8BID8"/>
<evidence type="ECO:0000313" key="13">
    <source>
        <dbReference type="EMBL" id="SPH22886.1"/>
    </source>
</evidence>
<feature type="transmembrane region" description="Helical" evidence="10">
    <location>
        <begin position="12"/>
        <end position="34"/>
    </location>
</feature>
<evidence type="ECO:0000256" key="2">
    <source>
        <dbReference type="ARBA" id="ARBA00004651"/>
    </source>
</evidence>
<proteinExistence type="predicted"/>
<dbReference type="Pfam" id="PF00512">
    <property type="entry name" value="HisKA"/>
    <property type="match status" value="1"/>
</dbReference>
<dbReference type="EMBL" id="OMOR01000001">
    <property type="protein sequence ID" value="SPH22886.1"/>
    <property type="molecule type" value="Genomic_DNA"/>
</dbReference>
<protein>
    <recommendedName>
        <fullName evidence="3">histidine kinase</fullName>
        <ecNumber evidence="3">2.7.13.3</ecNumber>
    </recommendedName>
</protein>
<name>A0A2R8BID8_9RHOB</name>
<keyword evidence="10" id="KW-1133">Transmembrane helix</keyword>
<dbReference type="PROSITE" id="PS50885">
    <property type="entry name" value="HAMP"/>
    <property type="match status" value="1"/>
</dbReference>
<dbReference type="InterPro" id="IPR005467">
    <property type="entry name" value="His_kinase_dom"/>
</dbReference>
<organism evidence="13 14">
    <name type="scientific">Ascidiaceihabitans donghaensis</name>
    <dbReference type="NCBI Taxonomy" id="1510460"/>
    <lineage>
        <taxon>Bacteria</taxon>
        <taxon>Pseudomonadati</taxon>
        <taxon>Pseudomonadota</taxon>
        <taxon>Alphaproteobacteria</taxon>
        <taxon>Rhodobacterales</taxon>
        <taxon>Paracoccaceae</taxon>
        <taxon>Ascidiaceihabitans</taxon>
    </lineage>
</organism>
<dbReference type="OrthoDB" id="9815202at2"/>
<evidence type="ECO:0000256" key="7">
    <source>
        <dbReference type="ARBA" id="ARBA00022741"/>
    </source>
</evidence>
<keyword evidence="5" id="KW-0597">Phosphoprotein</keyword>
<dbReference type="GO" id="GO:0005524">
    <property type="term" value="F:ATP binding"/>
    <property type="evidence" value="ECO:0007669"/>
    <property type="project" value="UniProtKB-KW"/>
</dbReference>
<evidence type="ECO:0000256" key="3">
    <source>
        <dbReference type="ARBA" id="ARBA00012438"/>
    </source>
</evidence>
<evidence type="ECO:0000256" key="8">
    <source>
        <dbReference type="ARBA" id="ARBA00022777"/>
    </source>
</evidence>
<evidence type="ECO:0000256" key="4">
    <source>
        <dbReference type="ARBA" id="ARBA00022475"/>
    </source>
</evidence>
<dbReference type="SUPFAM" id="SSF47384">
    <property type="entry name" value="Homodimeric domain of signal transducing histidine kinase"/>
    <property type="match status" value="1"/>
</dbReference>
<keyword evidence="7" id="KW-0547">Nucleotide-binding</keyword>
<dbReference type="InterPro" id="IPR050980">
    <property type="entry name" value="2C_sensor_his_kinase"/>
</dbReference>
<evidence type="ECO:0000259" key="11">
    <source>
        <dbReference type="PROSITE" id="PS50109"/>
    </source>
</evidence>
<dbReference type="GO" id="GO:0005886">
    <property type="term" value="C:plasma membrane"/>
    <property type="evidence" value="ECO:0007669"/>
    <property type="project" value="UniProtKB-SubCell"/>
</dbReference>
<evidence type="ECO:0000256" key="10">
    <source>
        <dbReference type="SAM" id="Phobius"/>
    </source>
</evidence>
<evidence type="ECO:0000259" key="12">
    <source>
        <dbReference type="PROSITE" id="PS50885"/>
    </source>
</evidence>
<dbReference type="CDD" id="cd00082">
    <property type="entry name" value="HisKA"/>
    <property type="match status" value="1"/>
</dbReference>
<dbReference type="InterPro" id="IPR004358">
    <property type="entry name" value="Sig_transdc_His_kin-like_C"/>
</dbReference>
<gene>
    <name evidence="13" type="primary">kinB_3</name>
    <name evidence="13" type="ORF">ASD8599_03633</name>
</gene>
<dbReference type="PROSITE" id="PS50109">
    <property type="entry name" value="HIS_KIN"/>
    <property type="match status" value="1"/>
</dbReference>
<dbReference type="SMART" id="SM00387">
    <property type="entry name" value="HATPase_c"/>
    <property type="match status" value="1"/>
</dbReference>
<dbReference type="InterPro" id="IPR003660">
    <property type="entry name" value="HAMP_dom"/>
</dbReference>
<dbReference type="Gene3D" id="3.30.565.10">
    <property type="entry name" value="Histidine kinase-like ATPase, C-terminal domain"/>
    <property type="match status" value="1"/>
</dbReference>
<comment type="catalytic activity">
    <reaction evidence="1">
        <text>ATP + protein L-histidine = ADP + protein N-phospho-L-histidine.</text>
        <dbReference type="EC" id="2.7.13.3"/>
    </reaction>
</comment>
<sequence length="315" mass="33568">MQRITRKWRPPLALVIGGGLAGVLMTPLVAIVYYRVFGNIMSAKEVALLVTLIAVVATSILGFLLWRLVLRPVYALTRHASALKTGRRDSAAPEHFGTPEFHALGKSIMDMGETLHNRAESMRAYADHVTHELKSPLTSIQGAAELLDDASLPETDRAALTATLITSSKRMAALLDDLRHHAKASQQAGPGEAGLQDALPVMPGLDIRVEGADPVPMPLDDLSAVLVQLAQNAAAHGADTLDILWEGGHMVLADNGRGIAAGDRARVFDPFFTTRRPDGGTGMGLSIVRSLIGAHGGRIEVLSPENGASFLITFD</sequence>
<dbReference type="PANTHER" id="PTHR44936">
    <property type="entry name" value="SENSOR PROTEIN CREC"/>
    <property type="match status" value="1"/>
</dbReference>
<dbReference type="EC" id="2.7.13.3" evidence="3"/>
<dbReference type="InterPro" id="IPR036890">
    <property type="entry name" value="HATPase_C_sf"/>
</dbReference>
<dbReference type="GO" id="GO:0000155">
    <property type="term" value="F:phosphorelay sensor kinase activity"/>
    <property type="evidence" value="ECO:0007669"/>
    <property type="project" value="InterPro"/>
</dbReference>
<keyword evidence="6 13" id="KW-0808">Transferase</keyword>
<evidence type="ECO:0000256" key="6">
    <source>
        <dbReference type="ARBA" id="ARBA00022679"/>
    </source>
</evidence>
<keyword evidence="10" id="KW-0812">Transmembrane</keyword>
<evidence type="ECO:0000256" key="9">
    <source>
        <dbReference type="ARBA" id="ARBA00022840"/>
    </source>
</evidence>
<dbReference type="RefSeq" id="WP_108829780.1">
    <property type="nucleotide sequence ID" value="NZ_OMOR01000001.1"/>
</dbReference>
<dbReference type="InterPro" id="IPR003594">
    <property type="entry name" value="HATPase_dom"/>
</dbReference>
<dbReference type="Pfam" id="PF02518">
    <property type="entry name" value="HATPase_c"/>
    <property type="match status" value="1"/>
</dbReference>
<dbReference type="SUPFAM" id="SSF55874">
    <property type="entry name" value="ATPase domain of HSP90 chaperone/DNA topoisomerase II/histidine kinase"/>
    <property type="match status" value="1"/>
</dbReference>
<dbReference type="SMART" id="SM00388">
    <property type="entry name" value="HisKA"/>
    <property type="match status" value="1"/>
</dbReference>
<dbReference type="Gene3D" id="6.10.340.10">
    <property type="match status" value="1"/>
</dbReference>
<evidence type="ECO:0000256" key="1">
    <source>
        <dbReference type="ARBA" id="ARBA00000085"/>
    </source>
</evidence>
<keyword evidence="9" id="KW-0067">ATP-binding</keyword>
<reference evidence="13 14" key="1">
    <citation type="submission" date="2018-03" db="EMBL/GenBank/DDBJ databases">
        <authorList>
            <person name="Keele B.F."/>
        </authorList>
    </citation>
    <scope>NUCLEOTIDE SEQUENCE [LARGE SCALE GENOMIC DNA]</scope>
    <source>
        <strain evidence="13 14">CECT 8599</strain>
    </source>
</reference>